<proteinExistence type="predicted"/>
<evidence type="ECO:0000313" key="2">
    <source>
        <dbReference type="Proteomes" id="UP000006757"/>
    </source>
</evidence>
<gene>
    <name evidence="1" type="ORF">A1Q2_00982</name>
</gene>
<organism evidence="1 2">
    <name type="scientific">Trichosporon asahii var. asahii (strain CBS 8904)</name>
    <name type="common">Yeast</name>
    <dbReference type="NCBI Taxonomy" id="1220162"/>
    <lineage>
        <taxon>Eukaryota</taxon>
        <taxon>Fungi</taxon>
        <taxon>Dikarya</taxon>
        <taxon>Basidiomycota</taxon>
        <taxon>Agaricomycotina</taxon>
        <taxon>Tremellomycetes</taxon>
        <taxon>Trichosporonales</taxon>
        <taxon>Trichosporonaceae</taxon>
        <taxon>Trichosporon</taxon>
    </lineage>
</organism>
<evidence type="ECO:0000313" key="1">
    <source>
        <dbReference type="EMBL" id="EKD04752.1"/>
    </source>
</evidence>
<reference evidence="1 2" key="1">
    <citation type="journal article" date="2012" name="Eukaryot. Cell">
        <title>Genome sequence of the Trichosporon asahii environmental strain CBS 8904.</title>
        <authorList>
            <person name="Yang R.Y."/>
            <person name="Li H.T."/>
            <person name="Zhu H."/>
            <person name="Zhou G.P."/>
            <person name="Wang M."/>
            <person name="Wang L."/>
        </authorList>
    </citation>
    <scope>NUCLEOTIDE SEQUENCE [LARGE SCALE GENOMIC DNA]</scope>
    <source>
        <strain evidence="1 2">CBS 8904</strain>
    </source>
</reference>
<dbReference type="AlphaFoldDB" id="K1VYX7"/>
<comment type="caution">
    <text evidence="1">The sequence shown here is derived from an EMBL/GenBank/DDBJ whole genome shotgun (WGS) entry which is preliminary data.</text>
</comment>
<keyword evidence="2" id="KW-1185">Reference proteome</keyword>
<sequence length="469" mass="53393">MASSSPTYVPGKSAHRVWSIPHIRLAVFQYLLCWDNFPLTMMEPDQEDQLCSAERNLLRPYLTLNQASFREVALLLYSDIKLDQFPRDCASQERLRVYAAGVRHINTEGSLPLCYRWGSLANMIQFFPNVTVISFPATGTHYEVRSRRGQGVDRLLLTEQVKSTAGAVCAAADRDLPEDLVYQCLYSVDCYGVDTQETALFAQDVNGLPVLAEVLALPAWQLLIWDQRGDNSAWISMLQHRTQQNILTQQLDWRLSSLEELESLFEAMPRDLQSLTLLFPCEEFEEVNTSANAVMNYVDNNRLPELEHLYLRIDFPGDSLLLPVGLTSAQPDTIPRWLNNDLPSKLRDIELTLVYNTPDSELTSQSSSTVSSEAHPEISFIFNLEAPKELILNIRRKLGEEFHLVVETLYHGQDRIKRFQREDYSYLDALLYSPLPEAEMLHHCDSCDFNKDDVSLESDDSSSLISESG</sequence>
<dbReference type="HOGENOM" id="CLU_047748_0_0_1"/>
<name>K1VYX7_TRIAC</name>
<dbReference type="Proteomes" id="UP000006757">
    <property type="component" value="Unassembled WGS sequence"/>
</dbReference>
<accession>K1VYX7</accession>
<dbReference type="InParanoid" id="K1VYX7"/>
<protein>
    <submittedName>
        <fullName evidence="1">Uncharacterized protein</fullName>
    </submittedName>
</protein>
<dbReference type="EMBL" id="AMBO01000191">
    <property type="protein sequence ID" value="EKD04752.1"/>
    <property type="molecule type" value="Genomic_DNA"/>
</dbReference>